<organism evidence="1 2">
    <name type="scientific">Clonostachys chloroleuca</name>
    <dbReference type="NCBI Taxonomy" id="1926264"/>
    <lineage>
        <taxon>Eukaryota</taxon>
        <taxon>Fungi</taxon>
        <taxon>Dikarya</taxon>
        <taxon>Ascomycota</taxon>
        <taxon>Pezizomycotina</taxon>
        <taxon>Sordariomycetes</taxon>
        <taxon>Hypocreomycetidae</taxon>
        <taxon>Hypocreales</taxon>
        <taxon>Bionectriaceae</taxon>
        <taxon>Clonostachys</taxon>
    </lineage>
</organism>
<name>A0AA35M6Z3_9HYPO</name>
<gene>
    <name evidence="1" type="ORF">CCHLO57077_00019304</name>
</gene>
<dbReference type="PANTHER" id="PTHR21310:SF48">
    <property type="entry name" value="AMINOGLYCOSIDE PHOSPHOTRANSFERASE DOMAIN-CONTAINING PROTEIN"/>
    <property type="match status" value="1"/>
</dbReference>
<dbReference type="PANTHER" id="PTHR21310">
    <property type="entry name" value="AMINOGLYCOSIDE PHOSPHOTRANSFERASE-RELATED-RELATED"/>
    <property type="match status" value="1"/>
</dbReference>
<protein>
    <recommendedName>
        <fullName evidence="3">Aminoglycoside phosphotransferase domain-containing protein</fullName>
    </recommendedName>
</protein>
<accession>A0AA35M6Z3</accession>
<dbReference type="InterPro" id="IPR011009">
    <property type="entry name" value="Kinase-like_dom_sf"/>
</dbReference>
<sequence>MTLQTPVKLPYFCNSAGLPGPLPTPDEIQDASRRHGWGSSGGVCVIRGIFLVKYGVKVTENEGNALLFVEEHLNISAPRLYAMYHDPHSKVLHLVMEYIQGVDMESLWKTLSVEAKSSIASQLRPMFTQIRSINPPPDFIGGVCGGGLPDPVFGTMSPDNNINGPFKTDEEFSSALALALRNNWEQNGRYGWLSGYLSRHVPTALKGYRVTLTHGDLHMRNILVEKVPSFSGSSVTGVGEEGTGQHWSYQVKGIVDWESAGWYPAYWEYASAVARFQSEDDWLESLDTIIKPYPQEASIILLVLQGLQFI</sequence>
<dbReference type="EMBL" id="CABFNP030001135">
    <property type="protein sequence ID" value="CAI6091437.1"/>
    <property type="molecule type" value="Genomic_DNA"/>
</dbReference>
<dbReference type="AlphaFoldDB" id="A0AA35M6Z3"/>
<reference evidence="1" key="1">
    <citation type="submission" date="2023-01" db="EMBL/GenBank/DDBJ databases">
        <authorList>
            <person name="Piombo E."/>
        </authorList>
    </citation>
    <scope>NUCLEOTIDE SEQUENCE</scope>
</reference>
<proteinExistence type="predicted"/>
<evidence type="ECO:0008006" key="3">
    <source>
        <dbReference type="Google" id="ProtNLM"/>
    </source>
</evidence>
<dbReference type="Proteomes" id="UP001160390">
    <property type="component" value="Unassembled WGS sequence"/>
</dbReference>
<evidence type="ECO:0000313" key="1">
    <source>
        <dbReference type="EMBL" id="CAI6091437.1"/>
    </source>
</evidence>
<evidence type="ECO:0000313" key="2">
    <source>
        <dbReference type="Proteomes" id="UP001160390"/>
    </source>
</evidence>
<comment type="caution">
    <text evidence="1">The sequence shown here is derived from an EMBL/GenBank/DDBJ whole genome shotgun (WGS) entry which is preliminary data.</text>
</comment>
<dbReference type="Gene3D" id="3.90.1200.10">
    <property type="match status" value="1"/>
</dbReference>
<dbReference type="InterPro" id="IPR051678">
    <property type="entry name" value="AGP_Transferase"/>
</dbReference>
<dbReference type="CDD" id="cd05120">
    <property type="entry name" value="APH_ChoK_like"/>
    <property type="match status" value="1"/>
</dbReference>
<dbReference type="SUPFAM" id="SSF56112">
    <property type="entry name" value="Protein kinase-like (PK-like)"/>
    <property type="match status" value="1"/>
</dbReference>
<keyword evidence="2" id="KW-1185">Reference proteome</keyword>